<comment type="subcellular location">
    <subcellularLocation>
        <location evidence="1">Cell outer membrane</location>
        <topology evidence="1">Multi-pass membrane protein</topology>
    </subcellularLocation>
</comment>
<organism evidence="9 10">
    <name type="scientific">Mannheimia granulomatis</name>
    <dbReference type="NCBI Taxonomy" id="85402"/>
    <lineage>
        <taxon>Bacteria</taxon>
        <taxon>Pseudomonadati</taxon>
        <taxon>Pseudomonadota</taxon>
        <taxon>Gammaproteobacteria</taxon>
        <taxon>Pasteurellales</taxon>
        <taxon>Pasteurellaceae</taxon>
        <taxon>Mannheimia</taxon>
    </lineage>
</organism>
<feature type="signal peptide" evidence="8">
    <location>
        <begin position="1"/>
        <end position="22"/>
    </location>
</feature>
<evidence type="ECO:0000313" key="9">
    <source>
        <dbReference type="EMBL" id="EXI62110.1"/>
    </source>
</evidence>
<dbReference type="AlphaFoldDB" id="A0A011NCJ0"/>
<feature type="chain" id="PRO_5001460822" evidence="8">
    <location>
        <begin position="23"/>
        <end position="443"/>
    </location>
</feature>
<accession>A0A011NCJ0</accession>
<protein>
    <submittedName>
        <fullName evidence="9">Membrane protein</fullName>
    </submittedName>
</protein>
<keyword evidence="4" id="KW-0812">Transmembrane</keyword>
<dbReference type="STRING" id="1122190.GCA_000621105_00473"/>
<dbReference type="InterPro" id="IPR005017">
    <property type="entry name" value="OMPP1/FadL/TodX"/>
</dbReference>
<gene>
    <name evidence="9" type="ORF">AK33_08370</name>
</gene>
<evidence type="ECO:0000256" key="8">
    <source>
        <dbReference type="SAM" id="SignalP"/>
    </source>
</evidence>
<evidence type="ECO:0000256" key="2">
    <source>
        <dbReference type="ARBA" id="ARBA00008163"/>
    </source>
</evidence>
<dbReference type="Pfam" id="PF03349">
    <property type="entry name" value="Toluene_X"/>
    <property type="match status" value="1"/>
</dbReference>
<evidence type="ECO:0000256" key="3">
    <source>
        <dbReference type="ARBA" id="ARBA00022452"/>
    </source>
</evidence>
<evidence type="ECO:0000256" key="4">
    <source>
        <dbReference type="ARBA" id="ARBA00022692"/>
    </source>
</evidence>
<keyword evidence="6" id="KW-0472">Membrane</keyword>
<reference evidence="9 10" key="1">
    <citation type="journal article" date="2014" name="Genome Announc.">
        <title>Genome Sequence of a Presumptive Mannheimia haemolytica Strain with an A1/A6-Cross-Reactive Serotype from a White-Tailed Deer (Odocoileus virginianus).</title>
        <authorList>
            <person name="Lawrence P.K."/>
            <person name="Bey R.F."/>
            <person name="Wiener B."/>
            <person name="Kittichotirat W."/>
            <person name="Bumgarner R.E."/>
        </authorList>
    </citation>
    <scope>NUCLEOTIDE SEQUENCE [LARGE SCALE GENOMIC DNA]</scope>
    <source>
        <strain evidence="9 10">PKL10</strain>
    </source>
</reference>
<comment type="similarity">
    <text evidence="2">Belongs to the OmpP1/FadL family.</text>
</comment>
<keyword evidence="5 8" id="KW-0732">Signal</keyword>
<dbReference type="GO" id="GO:0015483">
    <property type="term" value="F:long-chain fatty acid transporting porin activity"/>
    <property type="evidence" value="ECO:0007669"/>
    <property type="project" value="TreeGrafter"/>
</dbReference>
<dbReference type="SUPFAM" id="SSF56935">
    <property type="entry name" value="Porins"/>
    <property type="match status" value="1"/>
</dbReference>
<sequence length="443" mass="47399">MTNFSKTLVASLVALSSAGAHAAAFQLAEISTSGLGMAYAGNAAVADNASVVATNPALMTLFKQTEFSAGGIVVNADVDVNGNLGGIFKASQKNIIPTALVPNLYIVSPVNDRFAVGGGINVNYGLKSRFNPDFNAGMYGGNTQLQSINFNVSGAYKLGYGFSVGAGLNAIYSKAELIRHLGVGGKVLANRLSTVAPTAAATLAQLKNGTEIARLSGDEWSLGWNAGLLYEINERNRLGFAYHSAVNVKFKGQYSNAFPAVFNALLSNPAIAAQSPISQATGGKEIPGRLSLHLPAYWEISGYHKLTDKLAMQYSYKRTEWEKFKALTAYGESGNVLLHKEENYNDSSRVALGFSYDVNEALTLRTGIAYDETASVTSPSISIPDTDRTWYSVGATYRFNPNLSADFGYAHLRGSKNQFKEGSAVFNVKSRANLYGLNVNYKF</sequence>
<dbReference type="OrthoDB" id="19849at2"/>
<dbReference type="PANTHER" id="PTHR35093:SF3">
    <property type="entry name" value="LONG-CHAIN FATTY ACID TRANSPORT PROTEIN"/>
    <property type="match status" value="1"/>
</dbReference>
<name>A0A011NCJ0_9PAST</name>
<evidence type="ECO:0000313" key="10">
    <source>
        <dbReference type="Proteomes" id="UP000054123"/>
    </source>
</evidence>
<keyword evidence="10" id="KW-1185">Reference proteome</keyword>
<dbReference type="Gene3D" id="2.40.160.60">
    <property type="entry name" value="Outer membrane protein transport protein (OMPP1/FadL/TodX)"/>
    <property type="match status" value="1"/>
</dbReference>
<evidence type="ECO:0000256" key="6">
    <source>
        <dbReference type="ARBA" id="ARBA00023136"/>
    </source>
</evidence>
<dbReference type="PANTHER" id="PTHR35093">
    <property type="entry name" value="OUTER MEMBRANE PROTEIN NMB0088-RELATED"/>
    <property type="match status" value="1"/>
</dbReference>
<evidence type="ECO:0000256" key="5">
    <source>
        <dbReference type="ARBA" id="ARBA00022729"/>
    </source>
</evidence>
<dbReference type="PATRIC" id="fig|1450449.3.peg.1661"/>
<dbReference type="Proteomes" id="UP000054123">
    <property type="component" value="Unassembled WGS sequence"/>
</dbReference>
<dbReference type="GO" id="GO:0009279">
    <property type="term" value="C:cell outer membrane"/>
    <property type="evidence" value="ECO:0007669"/>
    <property type="project" value="UniProtKB-SubCell"/>
</dbReference>
<proteinExistence type="inferred from homology"/>
<keyword evidence="7" id="KW-0998">Cell outer membrane</keyword>
<dbReference type="EMBL" id="JANJ01000005">
    <property type="protein sequence ID" value="EXI62110.1"/>
    <property type="molecule type" value="Genomic_DNA"/>
</dbReference>
<evidence type="ECO:0000256" key="1">
    <source>
        <dbReference type="ARBA" id="ARBA00004571"/>
    </source>
</evidence>
<keyword evidence="3" id="KW-1134">Transmembrane beta strand</keyword>
<evidence type="ECO:0000256" key="7">
    <source>
        <dbReference type="ARBA" id="ARBA00023237"/>
    </source>
</evidence>
<comment type="caution">
    <text evidence="9">The sequence shown here is derived from an EMBL/GenBank/DDBJ whole genome shotgun (WGS) entry which is preliminary data.</text>
</comment>
<dbReference type="RefSeq" id="WP_042803415.1">
    <property type="nucleotide sequence ID" value="NZ_AVSP01000004.1"/>
</dbReference>